<reference evidence="4 5" key="1">
    <citation type="journal article" date="2015" name="Genome Biol. Evol.">
        <title>Characterization of Three Mycobacterium spp. with Potential Use in Bioremediation by Genome Sequencing and Comparative Genomics.</title>
        <authorList>
            <person name="Das S."/>
            <person name="Pettersson B.M."/>
            <person name="Behra P.R."/>
            <person name="Ramesh M."/>
            <person name="Dasgupta S."/>
            <person name="Bhattacharya A."/>
            <person name="Kirsebom L.A."/>
        </authorList>
    </citation>
    <scope>NUCLEOTIDE SEQUENCE [LARGE SCALE GENOMIC DNA]</scope>
    <source>
        <strain evidence="4 5">DSM 43826</strain>
    </source>
</reference>
<feature type="domain" description="PucR C-terminal helix-turn-helix" evidence="2">
    <location>
        <begin position="479"/>
        <end position="536"/>
    </location>
</feature>
<dbReference type="EMBL" id="JYNL01000032">
    <property type="protein sequence ID" value="KMO74758.1"/>
    <property type="molecule type" value="Genomic_DNA"/>
</dbReference>
<name>A0A0J6VZ66_9MYCO</name>
<evidence type="ECO:0000259" key="3">
    <source>
        <dbReference type="Pfam" id="PF17853"/>
    </source>
</evidence>
<dbReference type="PANTHER" id="PTHR33744">
    <property type="entry name" value="CARBOHYDRATE DIACID REGULATOR"/>
    <property type="match status" value="1"/>
</dbReference>
<dbReference type="AlphaFoldDB" id="A0A0J6VZ66"/>
<evidence type="ECO:0000256" key="1">
    <source>
        <dbReference type="ARBA" id="ARBA00006754"/>
    </source>
</evidence>
<keyword evidence="5" id="KW-1185">Reference proteome</keyword>
<dbReference type="InterPro" id="IPR042070">
    <property type="entry name" value="PucR_C-HTH_sf"/>
</dbReference>
<evidence type="ECO:0000259" key="2">
    <source>
        <dbReference type="Pfam" id="PF13556"/>
    </source>
</evidence>
<dbReference type="InterPro" id="IPR051448">
    <property type="entry name" value="CdaR-like_regulators"/>
</dbReference>
<dbReference type="Pfam" id="PF17853">
    <property type="entry name" value="GGDEF_2"/>
    <property type="match status" value="1"/>
</dbReference>
<dbReference type="Pfam" id="PF13556">
    <property type="entry name" value="HTH_30"/>
    <property type="match status" value="1"/>
</dbReference>
<evidence type="ECO:0000313" key="4">
    <source>
        <dbReference type="EMBL" id="KMO74758.1"/>
    </source>
</evidence>
<comment type="caution">
    <text evidence="4">The sequence shown here is derived from an EMBL/GenBank/DDBJ whole genome shotgun (WGS) entry which is preliminary data.</text>
</comment>
<dbReference type="STRING" id="37916.MCHLDSM_03707"/>
<protein>
    <submittedName>
        <fullName evidence="4">Purine catabolism regulatory protein</fullName>
    </submittedName>
</protein>
<dbReference type="SMR" id="A0A0J6VZ66"/>
<evidence type="ECO:0000313" key="5">
    <source>
        <dbReference type="Proteomes" id="UP000036513"/>
    </source>
</evidence>
<dbReference type="Proteomes" id="UP000036513">
    <property type="component" value="Unassembled WGS sequence"/>
</dbReference>
<dbReference type="InterPro" id="IPR041522">
    <property type="entry name" value="CdaR_GGDEF"/>
</dbReference>
<gene>
    <name evidence="4" type="primary">pucR_4</name>
    <name evidence="4" type="ORF">MCHLDSM_03707</name>
</gene>
<dbReference type="InterPro" id="IPR025736">
    <property type="entry name" value="PucR_C-HTH_dom"/>
</dbReference>
<comment type="similarity">
    <text evidence="1">Belongs to the CdaR family.</text>
</comment>
<proteinExistence type="inferred from homology"/>
<organism evidence="4 5">
    <name type="scientific">Mycolicibacterium chlorophenolicum</name>
    <dbReference type="NCBI Taxonomy" id="37916"/>
    <lineage>
        <taxon>Bacteria</taxon>
        <taxon>Bacillati</taxon>
        <taxon>Actinomycetota</taxon>
        <taxon>Actinomycetes</taxon>
        <taxon>Mycobacteriales</taxon>
        <taxon>Mycobacteriaceae</taxon>
        <taxon>Mycolicibacterium</taxon>
    </lineage>
</organism>
<dbReference type="PATRIC" id="fig|37916.4.peg.3644"/>
<sequence length="547" mass="59538">MTAASSDATPTTEELATLFTVAFDWADDVTILGQANAAVSRVGPCRTEATYRLVDGSWQRLPQGQHERPDIDRLIAASGGGGAVEIPGRAWGWAFPLRHHNSVEGSLVVSAAQQPSSGHIQILTMLARQTGAALACGAVHRRDAWCTEQLAKANSDLASAQRRLRNRTRVHETIEAALGSGEGEQAITDALHELIGLPIVLEDRFGNLRSWSGPGIPVPYPTPDPQRRQRQLAVLAERRRPTRTKDRIAVLILPRGEVLGVLAVIDPQKKVTDDHIVALHFACTLLGYELSHQRSLVERELSVRRELVDDLLAGTDNDGAFARAEALGHDLRPAHYVVVVQSSAASDSVATGAGRAAGALHLKKLQGRSGKLVVLLTDGRPDPRAFYRTLSEWLGRHPCAVGVGSRCDAPSEFPKSFADAKRALNVRLHSAAPAGAAAYDELGFYRLIDAAHDGGAVEDFIREWIGALLDYDSAKNSDLVLTLSEHLESGGNYDDSANALHIHRSTLRYRLARIGELTGHDLRDANTRFNLHAATRSWRFLYPERSH</sequence>
<dbReference type="Gene3D" id="1.10.10.2840">
    <property type="entry name" value="PucR C-terminal helix-turn-helix domain"/>
    <property type="match status" value="1"/>
</dbReference>
<dbReference type="PANTHER" id="PTHR33744:SF1">
    <property type="entry name" value="DNA-BINDING TRANSCRIPTIONAL ACTIVATOR ADER"/>
    <property type="match status" value="1"/>
</dbReference>
<dbReference type="RefSeq" id="WP_048471206.1">
    <property type="nucleotide sequence ID" value="NZ_JYNL01000032.1"/>
</dbReference>
<accession>A0A0J6VZ66</accession>
<feature type="domain" description="CdaR GGDEF-like" evidence="3">
    <location>
        <begin position="314"/>
        <end position="426"/>
    </location>
</feature>